<dbReference type="AlphaFoldDB" id="A0A7J7IRI9"/>
<evidence type="ECO:0000256" key="1">
    <source>
        <dbReference type="SAM" id="MobiDB-lite"/>
    </source>
</evidence>
<dbReference type="Proteomes" id="UP000593567">
    <property type="component" value="Unassembled WGS sequence"/>
</dbReference>
<dbReference type="GO" id="GO:0031011">
    <property type="term" value="C:Ino80 complex"/>
    <property type="evidence" value="ECO:0007669"/>
    <property type="project" value="InterPro"/>
</dbReference>
<name>A0A7J7IRI9_BUGNE</name>
<organism evidence="3 4">
    <name type="scientific">Bugula neritina</name>
    <name type="common">Brown bryozoan</name>
    <name type="synonym">Sertularia neritina</name>
    <dbReference type="NCBI Taxonomy" id="10212"/>
    <lineage>
        <taxon>Eukaryota</taxon>
        <taxon>Metazoa</taxon>
        <taxon>Spiralia</taxon>
        <taxon>Lophotrochozoa</taxon>
        <taxon>Bryozoa</taxon>
        <taxon>Gymnolaemata</taxon>
        <taxon>Cheilostomatida</taxon>
        <taxon>Flustrina</taxon>
        <taxon>Buguloidea</taxon>
        <taxon>Bugulidae</taxon>
        <taxon>Bugula</taxon>
    </lineage>
</organism>
<evidence type="ECO:0000313" key="4">
    <source>
        <dbReference type="Proteomes" id="UP000593567"/>
    </source>
</evidence>
<feature type="domain" description="INO80 complex subunit B-like conserved region" evidence="2">
    <location>
        <begin position="225"/>
        <end position="298"/>
    </location>
</feature>
<feature type="compositionally biased region" description="Basic and acidic residues" evidence="1">
    <location>
        <begin position="240"/>
        <end position="261"/>
    </location>
</feature>
<dbReference type="InterPro" id="IPR029523">
    <property type="entry name" value="INO80B/Ies2"/>
</dbReference>
<dbReference type="Pfam" id="PF04438">
    <property type="entry name" value="zf-HIT"/>
    <property type="match status" value="1"/>
</dbReference>
<dbReference type="SMART" id="SM01406">
    <property type="entry name" value="PAPA-1"/>
    <property type="match status" value="1"/>
</dbReference>
<dbReference type="OrthoDB" id="2021186at2759"/>
<keyword evidence="4" id="KW-1185">Reference proteome</keyword>
<dbReference type="CDD" id="cd23021">
    <property type="entry name" value="zf-HIT_IN80B"/>
    <property type="match status" value="1"/>
</dbReference>
<proteinExistence type="predicted"/>
<feature type="region of interest" description="Disordered" evidence="1">
    <location>
        <begin position="1"/>
        <end position="137"/>
    </location>
</feature>
<dbReference type="InterPro" id="IPR006880">
    <property type="entry name" value="INO80B_C"/>
</dbReference>
<protein>
    <recommendedName>
        <fullName evidence="2">INO80 complex subunit B-like conserved region domain-containing protein</fullName>
    </recommendedName>
</protein>
<feature type="compositionally biased region" description="Acidic residues" evidence="1">
    <location>
        <begin position="101"/>
        <end position="110"/>
    </location>
</feature>
<dbReference type="GO" id="GO:0006338">
    <property type="term" value="P:chromatin remodeling"/>
    <property type="evidence" value="ECO:0007669"/>
    <property type="project" value="InterPro"/>
</dbReference>
<comment type="caution">
    <text evidence="3">The sequence shown here is derived from an EMBL/GenBank/DDBJ whole genome shotgun (WGS) entry which is preliminary data.</text>
</comment>
<feature type="compositionally biased region" description="Acidic residues" evidence="1">
    <location>
        <begin position="124"/>
        <end position="137"/>
    </location>
</feature>
<accession>A0A7J7IRI9</accession>
<reference evidence="3" key="1">
    <citation type="submission" date="2020-06" db="EMBL/GenBank/DDBJ databases">
        <title>Draft genome of Bugula neritina, a colonial animal packing powerful symbionts and potential medicines.</title>
        <authorList>
            <person name="Rayko M."/>
        </authorList>
    </citation>
    <scope>NUCLEOTIDE SEQUENCE [LARGE SCALE GENOMIC DNA]</scope>
    <source>
        <strain evidence="3">Kwan_BN1</strain>
    </source>
</reference>
<sequence length="351" mass="38813">MAELGITGKRVRKKPKYLRDEEEEEESKAKQVKQKKVKKEKDKDKQKSKLKKESKKRTGESTKPGIKLKIKFSKKSPSGSHASTPRDIDDSTVSSMAGTDDGSDEVDVEGDAPSRQDSSSVLCGEDESEPEDYANSDAEMDVVGSAAAADAAAADAAAVTNDDTSDEEREWLQAVESGDIEEYEKKKSEKNPALLTARQRRLLHGGEDSLLELPNAMAGKPLTEEQINSRKQKAIQRRQQALEKSEKAKKQTVDRLLKKSDTAISKNKARSKTLGGQLPHMRYSITKEKTTLSIPPSMHFPLQPAKISAPPKPIKCGVSGCQNIKKYNCSKTKIPLCSLQCYKKNLLKRVR</sequence>
<dbReference type="InterPro" id="IPR007529">
    <property type="entry name" value="Znf_HIT"/>
</dbReference>
<dbReference type="PANTHER" id="PTHR21561">
    <property type="entry name" value="INO80 COMPLEX SUBUNIT B"/>
    <property type="match status" value="1"/>
</dbReference>
<evidence type="ECO:0000313" key="3">
    <source>
        <dbReference type="EMBL" id="KAF6016569.1"/>
    </source>
</evidence>
<feature type="region of interest" description="Disordered" evidence="1">
    <location>
        <begin position="238"/>
        <end position="265"/>
    </location>
</feature>
<gene>
    <name evidence="3" type="ORF">EB796_025123</name>
</gene>
<dbReference type="EMBL" id="VXIV02003510">
    <property type="protein sequence ID" value="KAF6016569.1"/>
    <property type="molecule type" value="Genomic_DNA"/>
</dbReference>
<dbReference type="PANTHER" id="PTHR21561:SF12">
    <property type="entry name" value="INO80 COMPLEX SUBUNIT B"/>
    <property type="match status" value="1"/>
</dbReference>
<evidence type="ECO:0000259" key="2">
    <source>
        <dbReference type="SMART" id="SM01406"/>
    </source>
</evidence>